<name>H2EFN0_9VIRU</name>
<gene>
    <name evidence="1" type="ORF">mv_L1093</name>
</gene>
<accession>H2EFN0</accession>
<sequence length="80" mass="9071">MSTQQLIQDPFAILMDKGYTQQLKVAVRREIMSYIKVCADIDITITDNDVDFLIEKKGDNPTSKDIIAFLQYKLLSANTA</sequence>
<reference evidence="1" key="1">
    <citation type="submission" date="2011-10" db="EMBL/GenBank/DDBJ databases">
        <title>Provirophages and transpovirons: unique mobilome of giant viruses.</title>
        <authorList>
            <person name="Desnues C."/>
            <person name="LaScola B."/>
            <person name="Yutin N."/>
            <person name="Fournous G."/>
            <person name="Koonin E."/>
            <person name="Raoult D."/>
        </authorList>
    </citation>
    <scope>NUCLEOTIDE SEQUENCE</scope>
    <source>
        <strain evidence="1">Mv13-mv</strain>
    </source>
</reference>
<dbReference type="EMBL" id="JN885999">
    <property type="protein sequence ID" value="AEX63295.1"/>
    <property type="molecule type" value="Genomic_DNA"/>
</dbReference>
<evidence type="ECO:0000313" key="1">
    <source>
        <dbReference type="EMBL" id="AEX63295.1"/>
    </source>
</evidence>
<protein>
    <submittedName>
        <fullName evidence="1">Uncharacterized protein</fullName>
    </submittedName>
</protein>
<proteinExistence type="predicted"/>
<organism evidence="1">
    <name type="scientific">Moumouvirus sp. 'Monve'</name>
    <dbReference type="NCBI Taxonomy" id="1128131"/>
    <lineage>
        <taxon>Viruses</taxon>
        <taxon>Varidnaviria</taxon>
        <taxon>Bamfordvirae</taxon>
        <taxon>Nucleocytoviricota</taxon>
        <taxon>Megaviricetes</taxon>
        <taxon>Imitervirales</taxon>
        <taxon>Mimiviridae</taxon>
        <taxon>Megamimivirinae</taxon>
        <taxon>Moumouvirus</taxon>
    </lineage>
</organism>